<dbReference type="InterPro" id="IPR052555">
    <property type="entry name" value="dCTP_Pyrophosphatase"/>
</dbReference>
<name>A0A8J6N3K2_9DELT</name>
<dbReference type="PANTHER" id="PTHR46523">
    <property type="entry name" value="DCTP PYROPHOSPHATASE 1"/>
    <property type="match status" value="1"/>
</dbReference>
<dbReference type="Proteomes" id="UP000650524">
    <property type="component" value="Unassembled WGS sequence"/>
</dbReference>
<dbReference type="Pfam" id="PF12643">
    <property type="entry name" value="MazG-like"/>
    <property type="match status" value="1"/>
</dbReference>
<dbReference type="AlphaFoldDB" id="A0A8J6N3K2"/>
<dbReference type="InterPro" id="IPR025984">
    <property type="entry name" value="DCTPP"/>
</dbReference>
<evidence type="ECO:0000313" key="2">
    <source>
        <dbReference type="Proteomes" id="UP000650524"/>
    </source>
</evidence>
<dbReference type="PIRSF" id="PIRSF029826">
    <property type="entry name" value="UCP029826_pph"/>
    <property type="match status" value="1"/>
</dbReference>
<protein>
    <submittedName>
        <fullName evidence="1">Nucleotide pyrophosphohydrolase</fullName>
    </submittedName>
</protein>
<dbReference type="GO" id="GO:0009143">
    <property type="term" value="P:nucleoside triphosphate catabolic process"/>
    <property type="evidence" value="ECO:0007669"/>
    <property type="project" value="InterPro"/>
</dbReference>
<dbReference type="EMBL" id="JACNJD010000333">
    <property type="protein sequence ID" value="MBC8178976.1"/>
    <property type="molecule type" value="Genomic_DNA"/>
</dbReference>
<dbReference type="GO" id="GO:0047429">
    <property type="term" value="F:nucleoside triphosphate diphosphatase activity"/>
    <property type="evidence" value="ECO:0007669"/>
    <property type="project" value="InterPro"/>
</dbReference>
<proteinExistence type="predicted"/>
<accession>A0A8J6N3K2</accession>
<dbReference type="CDD" id="cd11537">
    <property type="entry name" value="NTP-PPase_RS21-C6_like"/>
    <property type="match status" value="1"/>
</dbReference>
<dbReference type="PANTHER" id="PTHR46523:SF1">
    <property type="entry name" value="DCTP PYROPHOSPHATASE 1"/>
    <property type="match status" value="1"/>
</dbReference>
<sequence length="114" mass="13592">MKDLQKKVIEFRDRRDWAKYHNPKDLAISLSLETAELLEIFQWKSLDEVDALKANEMSLQQIEEEIGDILIYSLTLTYEYNLDPSEIILNKLYVNEKRYPADKVRGKSKKYTKY</sequence>
<comment type="caution">
    <text evidence="1">The sequence shown here is derived from an EMBL/GenBank/DDBJ whole genome shotgun (WGS) entry which is preliminary data.</text>
</comment>
<dbReference type="SUPFAM" id="SSF101386">
    <property type="entry name" value="all-alpha NTP pyrophosphatases"/>
    <property type="match status" value="1"/>
</dbReference>
<evidence type="ECO:0000313" key="1">
    <source>
        <dbReference type="EMBL" id="MBC8178976.1"/>
    </source>
</evidence>
<organism evidence="1 2">
    <name type="scientific">Candidatus Desulfacyla euxinica</name>
    <dbReference type="NCBI Taxonomy" id="2841693"/>
    <lineage>
        <taxon>Bacteria</taxon>
        <taxon>Deltaproteobacteria</taxon>
        <taxon>Candidatus Desulfacyla</taxon>
    </lineage>
</organism>
<dbReference type="Gene3D" id="1.10.287.1080">
    <property type="entry name" value="MazG-like"/>
    <property type="match status" value="1"/>
</dbReference>
<reference evidence="1 2" key="1">
    <citation type="submission" date="2020-08" db="EMBL/GenBank/DDBJ databases">
        <title>Bridging the membrane lipid divide: bacteria of the FCB group superphylum have the potential to synthesize archaeal ether lipids.</title>
        <authorList>
            <person name="Villanueva L."/>
            <person name="Von Meijenfeldt F.A.B."/>
            <person name="Westbye A.B."/>
            <person name="Yadav S."/>
            <person name="Hopmans E.C."/>
            <person name="Dutilh B.E."/>
            <person name="Sinninghe Damste J.S."/>
        </authorList>
    </citation>
    <scope>NUCLEOTIDE SEQUENCE [LARGE SCALE GENOMIC DNA]</scope>
    <source>
        <strain evidence="1">NIOZ-UU27</strain>
    </source>
</reference>
<gene>
    <name evidence="1" type="ORF">H8E19_16350</name>
</gene>